<dbReference type="InterPro" id="IPR018004">
    <property type="entry name" value="KilA/APSES_HTH"/>
</dbReference>
<dbReference type="InterPro" id="IPR017880">
    <property type="entry name" value="KilA_N"/>
</dbReference>
<protein>
    <submittedName>
        <fullName evidence="2">KilA protein</fullName>
    </submittedName>
</protein>
<feature type="domain" description="KilA-N" evidence="1">
    <location>
        <begin position="5"/>
        <end position="131"/>
    </location>
</feature>
<organism evidence="2">
    <name type="scientific">Siphoviridae sp. ct2ZW1</name>
    <dbReference type="NCBI Taxonomy" id="2825316"/>
    <lineage>
        <taxon>Viruses</taxon>
        <taxon>Duplodnaviria</taxon>
        <taxon>Heunggongvirae</taxon>
        <taxon>Uroviricota</taxon>
        <taxon>Caudoviricetes</taxon>
    </lineage>
</organism>
<proteinExistence type="predicted"/>
<dbReference type="EMBL" id="BK015609">
    <property type="protein sequence ID" value="DAE15642.1"/>
    <property type="molecule type" value="Genomic_DNA"/>
</dbReference>
<dbReference type="Pfam" id="PF04383">
    <property type="entry name" value="KilA-N"/>
    <property type="match status" value="1"/>
</dbReference>
<sequence>MKSNQEMVRKIEKFSVTQRTSDGFFDGSELLRQWNDVDGHTRRRMSEFLESPKVKDFIDALAEDESHRRKTDKGDNQQVTEADLIKHVKGRMNKNGRTPDKVWMNPILFIKFAMWINPTFEVKVIRFVYDEMIKYRNDAGDAYRDLSSAIGKIVPADFMPKAMQKMAEALNWIVFGCHEKMARNKYGDENKQRELYQLEKKVADLINDGFIKNYDSLINYLRKKYQENQYPKVFRTA</sequence>
<accession>A0A8S5Q9P5</accession>
<name>A0A8S5Q9P5_9CAUD</name>
<reference evidence="2" key="1">
    <citation type="journal article" date="2021" name="Proc. Natl. Acad. Sci. U.S.A.">
        <title>A Catalog of Tens of Thousands of Viruses from Human Metagenomes Reveals Hidden Associations with Chronic Diseases.</title>
        <authorList>
            <person name="Tisza M.J."/>
            <person name="Buck C.B."/>
        </authorList>
    </citation>
    <scope>NUCLEOTIDE SEQUENCE</scope>
    <source>
        <strain evidence="2">Ct2ZW1</strain>
    </source>
</reference>
<evidence type="ECO:0000313" key="2">
    <source>
        <dbReference type="EMBL" id="DAE15642.1"/>
    </source>
</evidence>
<dbReference type="PROSITE" id="PS51301">
    <property type="entry name" value="KILA_N"/>
    <property type="match status" value="1"/>
</dbReference>
<evidence type="ECO:0000259" key="1">
    <source>
        <dbReference type="PROSITE" id="PS51301"/>
    </source>
</evidence>